<dbReference type="Proteomes" id="UP000887580">
    <property type="component" value="Unplaced"/>
</dbReference>
<accession>A0AC35FV98</accession>
<sequence length="1261" mass="144713">MGKAEYDVRYEEGWQSILYPFGKWARDEELMGQSGRENQANFGFDCPYFGFRFNYTFVYPSGFVSFAQPPFIAPPFEFPNPNWPNQRDHSFIAPFYADSMFQWIGNVKISNTFYRSIHRPRLDDDEYYNPTLNQMSAEQAASYQMGGANSPYLNSQQQQYAANMYQNYQGQQVNNPFYANQQQQQYGPFGNQNYYRKKRQMPGRTNQPGMVIDPLLLDNITRHIQDGYTGAEGFRAEHAFIVTWYRMAYGGAPRALDVSQFDYVKDWQNTFQLVIATDEIRTFAIFNYARLNWTSSNEAGGLNGFGGKQAAMVGFNGGNGTGWYGLPYTGHGRVWKLGYFSNVLTPGRWIHRIDEAIIPAGCTNASDGSVVTSPPWGLMQGSMGVNISGPCLMPNDIIKVAFESWVVNCKRLNRIRARCIMPMFHKTGMVTVRMSRDGGQSYPFTGKFYIVAPHRGPTRVKLIDDVQNERNKWSRPDADELELKWQAVNLTWSKQARVDINLIGYWEDADRSHYLMIDKIAHGIPNSGQHSFKPDMLQRNAMVKDTWKKFHFGFVQIALSDEEDGVLWSTVTPFPWYHRPRWEQEYGDSWATDLCIEWFEYDGQRRNFIMDLTAHMPCPCKLSQALLDLGRYMPIMNCDKDGDTSCPYNKGAQHCVQSVTPSWTGSSQQCCYDYEGYLMFTDDWEPDGDYTRFFQPGTPARAHDFGAYPYKNPPYIPTLSNFQNDVMPYMQCCHYAGHCEFFYWRRMTDGCIGYKPPVAGFMYGQGHIVTFDGTKYTFPGKGYFVLLMSENPLHTLKIQVRLEQPDDTLWHAHVNATVITGIVVQENDSSVVQIFARKPMRRWRYKMDVYVDGMRRYTDKAHWKFQQFNGVSIRNPLLNMDQSEIIVMLRSGVGVRVRESNGMLDAMVFLPPSYNTTCRTGQTIGTTTTANNFNGITRCYTTMGLLGTYNNDRTDDLMTLSGTITRATGDLNNAASVQMIYENFGMHWLIDGKNDRVGNVMFQDKFKPIYNPILFASPNYYPTFWPGFIDMNASRVFTLEQVQVECMNVATCEYDYILTGHKEVGLATLSKQKEFLGLQKRGSKKLISCGPLLKKEGVIKIPPAANYLDGDTVTFSCKPKYFLHGDAVRTCHNGTWSPGWWVWCRDRNLEYALKWMTALLSIFGIVLVFTIFFCILWSIRRRKEADAIEAGKVRKYRNRNHSGPPPTRTFTSTRITYTPNGHNPDLRPQHPTPPTDFPQNASPYGPEIFVPKRQMFQSSAI</sequence>
<protein>
    <submittedName>
        <fullName evidence="2">Protein mesh</fullName>
    </submittedName>
</protein>
<proteinExistence type="predicted"/>
<name>A0AC35FV98_9BILA</name>
<organism evidence="1 2">
    <name type="scientific">Panagrolaimus sp. PS1159</name>
    <dbReference type="NCBI Taxonomy" id="55785"/>
    <lineage>
        <taxon>Eukaryota</taxon>
        <taxon>Metazoa</taxon>
        <taxon>Ecdysozoa</taxon>
        <taxon>Nematoda</taxon>
        <taxon>Chromadorea</taxon>
        <taxon>Rhabditida</taxon>
        <taxon>Tylenchina</taxon>
        <taxon>Panagrolaimomorpha</taxon>
        <taxon>Panagrolaimoidea</taxon>
        <taxon>Panagrolaimidae</taxon>
        <taxon>Panagrolaimus</taxon>
    </lineage>
</organism>
<evidence type="ECO:0000313" key="2">
    <source>
        <dbReference type="WBParaSite" id="PS1159_v2.g21120.t1"/>
    </source>
</evidence>
<dbReference type="WBParaSite" id="PS1159_v2.g21120.t1">
    <property type="protein sequence ID" value="PS1159_v2.g21120.t1"/>
    <property type="gene ID" value="PS1159_v2.g21120"/>
</dbReference>
<evidence type="ECO:0000313" key="1">
    <source>
        <dbReference type="Proteomes" id="UP000887580"/>
    </source>
</evidence>
<reference evidence="2" key="1">
    <citation type="submission" date="2022-11" db="UniProtKB">
        <authorList>
            <consortium name="WormBaseParasite"/>
        </authorList>
    </citation>
    <scope>IDENTIFICATION</scope>
</reference>